<feature type="domain" description="Brix" evidence="3">
    <location>
        <begin position="1"/>
        <end position="121"/>
    </location>
</feature>
<dbReference type="EMBL" id="BEZZ01002464">
    <property type="protein sequence ID" value="GCC21764.1"/>
    <property type="molecule type" value="Genomic_DNA"/>
</dbReference>
<feature type="non-terminal residue" evidence="4">
    <location>
        <position position="1"/>
    </location>
</feature>
<feature type="compositionally biased region" description="Acidic residues" evidence="2">
    <location>
        <begin position="187"/>
        <end position="198"/>
    </location>
</feature>
<feature type="compositionally biased region" description="Basic residues" evidence="2">
    <location>
        <begin position="235"/>
        <end position="251"/>
    </location>
</feature>
<dbReference type="Proteomes" id="UP000287033">
    <property type="component" value="Unassembled WGS sequence"/>
</dbReference>
<evidence type="ECO:0000313" key="5">
    <source>
        <dbReference type="Proteomes" id="UP000287033"/>
    </source>
</evidence>
<evidence type="ECO:0000256" key="2">
    <source>
        <dbReference type="SAM" id="MobiDB-lite"/>
    </source>
</evidence>
<dbReference type="Pfam" id="PF04427">
    <property type="entry name" value="Brix"/>
    <property type="match status" value="1"/>
</dbReference>
<dbReference type="OrthoDB" id="10261452at2759"/>
<dbReference type="PROSITE" id="PS50833">
    <property type="entry name" value="BRIX"/>
    <property type="match status" value="1"/>
</dbReference>
<dbReference type="OMA" id="VEDPCTE"/>
<protein>
    <recommendedName>
        <fullName evidence="3">Brix domain-containing protein</fullName>
    </recommendedName>
</protein>
<sequence length="321" mass="37150">VSLNTVKRCVLINYNSSKQRVDIRHYSIKVIPVGMSRGMKKLLQEKFQNMSRFEDISEMLIKGANLSESEAELDGEHNITELPQACAGRGNLKTQQSAIRLTEIGPRLTLELVKIQEGMCDGQVMYHSFIQKTEEELQAVLQRREKRQKLKEERRRKQEGDIRRKQREHEQHRKRSLAGMRKNAEGAQDEEEVEDPCTEETGVQSDQSNNDSDREYYRQEVGVEPDDDLFPGALQRKRKRNKSPSLVRKRAKDPEEVASKRTTSPDSGRTKKRRIQGRKLRLVRSHLIHSKFRGSVLKNKGHQGRSSKAKGQTPRKGKMRR</sequence>
<feature type="compositionally biased region" description="Basic residues" evidence="2">
    <location>
        <begin position="299"/>
        <end position="321"/>
    </location>
</feature>
<keyword evidence="5" id="KW-1185">Reference proteome</keyword>
<comment type="subcellular location">
    <subcellularLocation>
        <location evidence="1">Nucleus</location>
        <location evidence="1">Nucleolus</location>
    </subcellularLocation>
</comment>
<dbReference type="PANTHER" id="PTHR12661">
    <property type="entry name" value="PETER PAN-RELATED"/>
    <property type="match status" value="1"/>
</dbReference>
<evidence type="ECO:0000256" key="1">
    <source>
        <dbReference type="ARBA" id="ARBA00004604"/>
    </source>
</evidence>
<dbReference type="AlphaFoldDB" id="A0A401RUD4"/>
<dbReference type="InterPro" id="IPR045112">
    <property type="entry name" value="PPAN-like"/>
</dbReference>
<dbReference type="InterPro" id="IPR007109">
    <property type="entry name" value="Brix"/>
</dbReference>
<feature type="compositionally biased region" description="Basic residues" evidence="2">
    <location>
        <begin position="270"/>
        <end position="292"/>
    </location>
</feature>
<evidence type="ECO:0000259" key="3">
    <source>
        <dbReference type="PROSITE" id="PS50833"/>
    </source>
</evidence>
<reference evidence="4 5" key="1">
    <citation type="journal article" date="2018" name="Nat. Ecol. Evol.">
        <title>Shark genomes provide insights into elasmobranch evolution and the origin of vertebrates.</title>
        <authorList>
            <person name="Hara Y"/>
            <person name="Yamaguchi K"/>
            <person name="Onimaru K"/>
            <person name="Kadota M"/>
            <person name="Koyanagi M"/>
            <person name="Keeley SD"/>
            <person name="Tatsumi K"/>
            <person name="Tanaka K"/>
            <person name="Motone F"/>
            <person name="Kageyama Y"/>
            <person name="Nozu R"/>
            <person name="Adachi N"/>
            <person name="Nishimura O"/>
            <person name="Nakagawa R"/>
            <person name="Tanegashima C"/>
            <person name="Kiyatake I"/>
            <person name="Matsumoto R"/>
            <person name="Murakumo K"/>
            <person name="Nishida K"/>
            <person name="Terakita A"/>
            <person name="Kuratani S"/>
            <person name="Sato K"/>
            <person name="Hyodo S Kuraku.S."/>
        </authorList>
    </citation>
    <scope>NUCLEOTIDE SEQUENCE [LARGE SCALE GENOMIC DNA]</scope>
</reference>
<gene>
    <name evidence="4" type="ORF">chiPu_0020239</name>
</gene>
<dbReference type="GO" id="GO:0006364">
    <property type="term" value="P:rRNA processing"/>
    <property type="evidence" value="ECO:0007669"/>
    <property type="project" value="InterPro"/>
</dbReference>
<organism evidence="4 5">
    <name type="scientific">Chiloscyllium punctatum</name>
    <name type="common">Brownbanded bambooshark</name>
    <name type="synonym">Hemiscyllium punctatum</name>
    <dbReference type="NCBI Taxonomy" id="137246"/>
    <lineage>
        <taxon>Eukaryota</taxon>
        <taxon>Metazoa</taxon>
        <taxon>Chordata</taxon>
        <taxon>Craniata</taxon>
        <taxon>Vertebrata</taxon>
        <taxon>Chondrichthyes</taxon>
        <taxon>Elasmobranchii</taxon>
        <taxon>Galeomorphii</taxon>
        <taxon>Galeoidea</taxon>
        <taxon>Orectolobiformes</taxon>
        <taxon>Hemiscylliidae</taxon>
        <taxon>Chiloscyllium</taxon>
    </lineage>
</organism>
<proteinExistence type="predicted"/>
<feature type="region of interest" description="Disordered" evidence="2">
    <location>
        <begin position="146"/>
        <end position="321"/>
    </location>
</feature>
<name>A0A401RUD4_CHIPU</name>
<dbReference type="GO" id="GO:0005730">
    <property type="term" value="C:nucleolus"/>
    <property type="evidence" value="ECO:0007669"/>
    <property type="project" value="UniProtKB-SubCell"/>
</dbReference>
<dbReference type="GO" id="GO:0000027">
    <property type="term" value="P:ribosomal large subunit assembly"/>
    <property type="evidence" value="ECO:0007669"/>
    <property type="project" value="TreeGrafter"/>
</dbReference>
<dbReference type="GO" id="GO:0030687">
    <property type="term" value="C:preribosome, large subunit precursor"/>
    <property type="evidence" value="ECO:0007669"/>
    <property type="project" value="TreeGrafter"/>
</dbReference>
<feature type="compositionally biased region" description="Basic and acidic residues" evidence="2">
    <location>
        <begin position="150"/>
        <end position="171"/>
    </location>
</feature>
<evidence type="ECO:0000313" key="4">
    <source>
        <dbReference type="EMBL" id="GCC21764.1"/>
    </source>
</evidence>
<dbReference type="GO" id="GO:0019843">
    <property type="term" value="F:rRNA binding"/>
    <property type="evidence" value="ECO:0007669"/>
    <property type="project" value="InterPro"/>
</dbReference>
<comment type="caution">
    <text evidence="4">The sequence shown here is derived from an EMBL/GenBank/DDBJ whole genome shotgun (WGS) entry which is preliminary data.</text>
</comment>
<accession>A0A401RUD4</accession>
<dbReference type="PANTHER" id="PTHR12661:SF5">
    <property type="entry name" value="SUPPRESSOR OF SWI4 1 HOMOLOG"/>
    <property type="match status" value="1"/>
</dbReference>
<dbReference type="STRING" id="137246.A0A401RUD4"/>